<sequence length="37" mass="4346">MDETFCWCGNKIFAQLPEWVYLFGKNEKVITKNDGYG</sequence>
<name>A0A5J4QLR4_9ZZZZ</name>
<evidence type="ECO:0000313" key="1">
    <source>
        <dbReference type="EMBL" id="KAA6321840.1"/>
    </source>
</evidence>
<proteinExistence type="predicted"/>
<gene>
    <name evidence="1" type="ORF">EZS27_028554</name>
</gene>
<organism evidence="1">
    <name type="scientific">termite gut metagenome</name>
    <dbReference type="NCBI Taxonomy" id="433724"/>
    <lineage>
        <taxon>unclassified sequences</taxon>
        <taxon>metagenomes</taxon>
        <taxon>organismal metagenomes</taxon>
    </lineage>
</organism>
<dbReference type="AlphaFoldDB" id="A0A5J4QLR4"/>
<comment type="caution">
    <text evidence="1">The sequence shown here is derived from an EMBL/GenBank/DDBJ whole genome shotgun (WGS) entry which is preliminary data.</text>
</comment>
<accession>A0A5J4QLR4</accession>
<protein>
    <submittedName>
        <fullName evidence="1">Uncharacterized protein</fullName>
    </submittedName>
</protein>
<reference evidence="1" key="1">
    <citation type="submission" date="2019-03" db="EMBL/GenBank/DDBJ databases">
        <title>Single cell metagenomics reveals metabolic interactions within the superorganism composed of flagellate Streblomastix strix and complex community of Bacteroidetes bacteria on its surface.</title>
        <authorList>
            <person name="Treitli S.C."/>
            <person name="Kolisko M."/>
            <person name="Husnik F."/>
            <person name="Keeling P."/>
            <person name="Hampl V."/>
        </authorList>
    </citation>
    <scope>NUCLEOTIDE SEQUENCE</scope>
    <source>
        <strain evidence="1">STM</strain>
    </source>
</reference>
<dbReference type="EMBL" id="SNRY01003201">
    <property type="protein sequence ID" value="KAA6321840.1"/>
    <property type="molecule type" value="Genomic_DNA"/>
</dbReference>